<evidence type="ECO:0000313" key="2">
    <source>
        <dbReference type="Proteomes" id="UP000516160"/>
    </source>
</evidence>
<name>A0A7G9W650_ALKCA</name>
<accession>A0A7G9W650</accession>
<keyword evidence="2" id="KW-1185">Reference proteome</keyword>
<dbReference type="InterPro" id="IPR011009">
    <property type="entry name" value="Kinase-like_dom_sf"/>
</dbReference>
<dbReference type="AlphaFoldDB" id="A0A7G9W650"/>
<organism evidence="1 2">
    <name type="scientific">Alkalicella caledoniensis</name>
    <dbReference type="NCBI Taxonomy" id="2731377"/>
    <lineage>
        <taxon>Bacteria</taxon>
        <taxon>Bacillati</taxon>
        <taxon>Bacillota</taxon>
        <taxon>Clostridia</taxon>
        <taxon>Eubacteriales</taxon>
        <taxon>Proteinivoracaceae</taxon>
        <taxon>Alkalicella</taxon>
    </lineage>
</organism>
<dbReference type="RefSeq" id="WP_213167816.1">
    <property type="nucleotide sequence ID" value="NZ_CP058559.1"/>
</dbReference>
<reference evidence="1 2" key="1">
    <citation type="submission" date="2020-07" db="EMBL/GenBank/DDBJ databases">
        <title>Alkalicella. sp. LB2 genome.</title>
        <authorList>
            <person name="Postec A."/>
            <person name="Quemeneur M."/>
        </authorList>
    </citation>
    <scope>NUCLEOTIDE SEQUENCE [LARGE SCALE GENOMIC DNA]</scope>
    <source>
        <strain evidence="1 2">LB2</strain>
    </source>
</reference>
<dbReference type="KEGG" id="acae:HYG86_04940"/>
<dbReference type="Gene3D" id="1.10.510.10">
    <property type="entry name" value="Transferase(Phosphotransferase) domain 1"/>
    <property type="match status" value="1"/>
</dbReference>
<dbReference type="Proteomes" id="UP000516160">
    <property type="component" value="Chromosome"/>
</dbReference>
<evidence type="ECO:0008006" key="3">
    <source>
        <dbReference type="Google" id="ProtNLM"/>
    </source>
</evidence>
<sequence>MGKQYESRHKFFELPIKERINMFEDILEFHRFVNKQGYVAIDFYDGSIMYDFQNKRTIICDIEYYAKKPYVNTVGRMWGSGRFMSPEEYEKGSVIDEITNVYLMGATAFVLLGNAVEKSIEGWLAHKALYDVAKKAASKDRNQRYQSLEVLSATWKQAKQR</sequence>
<protein>
    <recommendedName>
        <fullName evidence="3">Protein kinase domain-containing protein</fullName>
    </recommendedName>
</protein>
<dbReference type="SUPFAM" id="SSF56112">
    <property type="entry name" value="Protein kinase-like (PK-like)"/>
    <property type="match status" value="1"/>
</dbReference>
<proteinExistence type="predicted"/>
<dbReference type="EMBL" id="CP058559">
    <property type="protein sequence ID" value="QNO14162.1"/>
    <property type="molecule type" value="Genomic_DNA"/>
</dbReference>
<evidence type="ECO:0000313" key="1">
    <source>
        <dbReference type="EMBL" id="QNO14162.1"/>
    </source>
</evidence>
<gene>
    <name evidence="1" type="ORF">HYG86_04940</name>
</gene>